<dbReference type="OrthoDB" id="24392at2157"/>
<evidence type="ECO:0000313" key="2">
    <source>
        <dbReference type="EMBL" id="AUV80729.1"/>
    </source>
</evidence>
<dbReference type="Pfam" id="PF02572">
    <property type="entry name" value="CobA_CobO_BtuR"/>
    <property type="match status" value="1"/>
</dbReference>
<dbReference type="InterPro" id="IPR027417">
    <property type="entry name" value="P-loop_NTPase"/>
</dbReference>
<dbReference type="RefSeq" id="WP_103424370.1">
    <property type="nucleotide sequence ID" value="NZ_CP026309.1"/>
</dbReference>
<evidence type="ECO:0000313" key="3">
    <source>
        <dbReference type="Proteomes" id="UP000236584"/>
    </source>
</evidence>
<organism evidence="2 3">
    <name type="scientific">Salinigranum rubrum</name>
    <dbReference type="NCBI Taxonomy" id="755307"/>
    <lineage>
        <taxon>Archaea</taxon>
        <taxon>Methanobacteriati</taxon>
        <taxon>Methanobacteriota</taxon>
        <taxon>Stenosarchaea group</taxon>
        <taxon>Halobacteria</taxon>
        <taxon>Halobacteriales</taxon>
        <taxon>Haloferacaceae</taxon>
        <taxon>Salinigranum</taxon>
    </lineage>
</organism>
<protein>
    <submittedName>
        <fullName evidence="2">Cob(I)alamin adenolsyltransferase</fullName>
    </submittedName>
</protein>
<dbReference type="GO" id="GO:0005524">
    <property type="term" value="F:ATP binding"/>
    <property type="evidence" value="ECO:0007669"/>
    <property type="project" value="InterPro"/>
</dbReference>
<dbReference type="PANTHER" id="PTHR46638:SF1">
    <property type="entry name" value="CORRINOID ADENOSYLTRANSFERASE"/>
    <property type="match status" value="1"/>
</dbReference>
<feature type="compositionally biased region" description="Basic and acidic residues" evidence="1">
    <location>
        <begin position="1"/>
        <end position="12"/>
    </location>
</feature>
<accession>A0A2I8VI56</accession>
<dbReference type="GeneID" id="35590999"/>
<proteinExistence type="predicted"/>
<keyword evidence="3" id="KW-1185">Reference proteome</keyword>
<dbReference type="Gene3D" id="3.40.50.300">
    <property type="entry name" value="P-loop containing nucleotide triphosphate hydrolases"/>
    <property type="match status" value="1"/>
</dbReference>
<dbReference type="EMBL" id="CP026309">
    <property type="protein sequence ID" value="AUV80729.1"/>
    <property type="molecule type" value="Genomic_DNA"/>
</dbReference>
<feature type="region of interest" description="Disordered" evidence="1">
    <location>
        <begin position="1"/>
        <end position="64"/>
    </location>
</feature>
<dbReference type="KEGG" id="srub:C2R22_02880"/>
<keyword evidence="2" id="KW-0808">Transferase</keyword>
<dbReference type="GO" id="GO:0008817">
    <property type="term" value="F:corrinoid adenosyltransferase activity"/>
    <property type="evidence" value="ECO:0007669"/>
    <property type="project" value="InterPro"/>
</dbReference>
<feature type="compositionally biased region" description="Acidic residues" evidence="1">
    <location>
        <begin position="21"/>
        <end position="31"/>
    </location>
</feature>
<reference evidence="2 3" key="1">
    <citation type="submission" date="2018-01" db="EMBL/GenBank/DDBJ databases">
        <title>Complete genome sequence of Salinigranum rubrum GX10T, an extremely halophilic archaeon isolated from a marine solar saltern.</title>
        <authorList>
            <person name="Han S."/>
        </authorList>
    </citation>
    <scope>NUCLEOTIDE SEQUENCE [LARGE SCALE GENOMIC DNA]</scope>
    <source>
        <strain evidence="2 3">GX10</strain>
    </source>
</reference>
<dbReference type="PANTHER" id="PTHR46638">
    <property type="entry name" value="CORRINOID ADENOSYLTRANSFERASE"/>
    <property type="match status" value="1"/>
</dbReference>
<gene>
    <name evidence="2" type="ORF">C2R22_02880</name>
</gene>
<dbReference type="InterPro" id="IPR003724">
    <property type="entry name" value="CblAdoTrfase_CobA"/>
</dbReference>
<name>A0A2I8VI56_9EURY</name>
<dbReference type="SUPFAM" id="SSF52540">
    <property type="entry name" value="P-loop containing nucleoside triphosphate hydrolases"/>
    <property type="match status" value="1"/>
</dbReference>
<sequence length="264" mass="27836">MSDGDDRADAGRTDGTTGVDIDTDTGPDDSDSGSKRDSSRSPGAVRRNTPGGGVRPGAQSITPDAPEEFGLVQVWWGNGKGKTTAALGMAVRAAGHGFRVHLLQFLKGGADSVEAVRGEYNAIAALPGLSYENLGHYGWAGMADGSDDADHAAQVEAGLERARELVDSAADADLSTPFDLDSPPEDGVHMLVLDEVLYAVSMDLLAPDDLLELVEDAPDGLELVLTGSHDEPTYLLDHADLVTEVRKSKHPMDDGQRARRGAEY</sequence>
<dbReference type="Proteomes" id="UP000236584">
    <property type="component" value="Chromosome"/>
</dbReference>
<evidence type="ECO:0000256" key="1">
    <source>
        <dbReference type="SAM" id="MobiDB-lite"/>
    </source>
</evidence>
<dbReference type="AlphaFoldDB" id="A0A2I8VI56"/>
<dbReference type="GO" id="GO:0009236">
    <property type="term" value="P:cobalamin biosynthetic process"/>
    <property type="evidence" value="ECO:0007669"/>
    <property type="project" value="InterPro"/>
</dbReference>